<dbReference type="Proteomes" id="UP000030680">
    <property type="component" value="Unassembled WGS sequence"/>
</dbReference>
<dbReference type="Gene3D" id="3.90.70.10">
    <property type="entry name" value="Cysteine proteinases"/>
    <property type="match status" value="1"/>
</dbReference>
<evidence type="ECO:0000313" key="2">
    <source>
        <dbReference type="Proteomes" id="UP000030680"/>
    </source>
</evidence>
<dbReference type="Pfam" id="PF09778">
    <property type="entry name" value="Guanylate_cyc_2"/>
    <property type="match status" value="1"/>
</dbReference>
<dbReference type="KEGG" id="gsl:Gasu_32240"/>
<keyword evidence="2" id="KW-1185">Reference proteome</keyword>
<dbReference type="PANTHER" id="PTHR31400:SF1">
    <property type="entry name" value="PROTEIN GUCD1"/>
    <property type="match status" value="1"/>
</dbReference>
<protein>
    <submittedName>
        <fullName evidence="1">Guanylyl cyclase-like protein</fullName>
    </submittedName>
</protein>
<accession>M2W187</accession>
<dbReference type="Gramene" id="EME29401">
    <property type="protein sequence ID" value="EME29401"/>
    <property type="gene ID" value="Gasu_32240"/>
</dbReference>
<dbReference type="InterPro" id="IPR018616">
    <property type="entry name" value="GUCD1"/>
</dbReference>
<dbReference type="PANTHER" id="PTHR31400">
    <property type="entry name" value="GUANYLYL CYCLASE DOMAIN CONTAINING PROTEIN 1 GUCD1"/>
    <property type="match status" value="1"/>
</dbReference>
<reference evidence="2" key="1">
    <citation type="journal article" date="2013" name="Science">
        <title>Gene transfer from bacteria and archaea facilitated evolution of an extremophilic eukaryote.</title>
        <authorList>
            <person name="Schonknecht G."/>
            <person name="Chen W.H."/>
            <person name="Ternes C.M."/>
            <person name="Barbier G.G."/>
            <person name="Shrestha R.P."/>
            <person name="Stanke M."/>
            <person name="Brautigam A."/>
            <person name="Baker B.J."/>
            <person name="Banfield J.F."/>
            <person name="Garavito R.M."/>
            <person name="Carr K."/>
            <person name="Wilkerson C."/>
            <person name="Rensing S.A."/>
            <person name="Gagneul D."/>
            <person name="Dickenson N.E."/>
            <person name="Oesterhelt C."/>
            <person name="Lercher M.J."/>
            <person name="Weber A.P."/>
        </authorList>
    </citation>
    <scope>NUCLEOTIDE SEQUENCE [LARGE SCALE GENOMIC DNA]</scope>
    <source>
        <strain evidence="2">074W</strain>
    </source>
</reference>
<dbReference type="eggNOG" id="KOG4621">
    <property type="taxonomic scope" value="Eukaryota"/>
</dbReference>
<dbReference type="GeneID" id="17088199"/>
<dbReference type="EMBL" id="KB454509">
    <property type="protein sequence ID" value="EME29401.1"/>
    <property type="molecule type" value="Genomic_DNA"/>
</dbReference>
<dbReference type="OMA" id="VQDIQKH"/>
<proteinExistence type="predicted"/>
<evidence type="ECO:0000313" key="1">
    <source>
        <dbReference type="EMBL" id="EME29401.1"/>
    </source>
</evidence>
<name>M2W187_GALSU</name>
<dbReference type="OrthoDB" id="206796at2759"/>
<dbReference type="AlphaFoldDB" id="M2W187"/>
<gene>
    <name evidence="1" type="ORF">Gasu_32240</name>
</gene>
<dbReference type="RefSeq" id="XP_005705921.1">
    <property type="nucleotide sequence ID" value="XM_005705864.1"/>
</dbReference>
<organism evidence="1 2">
    <name type="scientific">Galdieria sulphuraria</name>
    <name type="common">Red alga</name>
    <dbReference type="NCBI Taxonomy" id="130081"/>
    <lineage>
        <taxon>Eukaryota</taxon>
        <taxon>Rhodophyta</taxon>
        <taxon>Bangiophyceae</taxon>
        <taxon>Galdieriales</taxon>
        <taxon>Galdieriaceae</taxon>
        <taxon>Galdieria</taxon>
    </lineage>
</organism>
<sequence length="276" mass="32658">MMQFISETFAVKNCPIVGSSTNTKVSAIDQGEEEEEEWESWVPLVPHWRQRFCWDCGVACSYMILRYYGLQVPVNELYEKLWTQSVWTIDLVLLLHSYGLQLTYYTVTWGVRLEYSKQEFYQPHFQEDRVRVQRLFGVAKSQNLKILRQSVSLEELKKRLKRDCLVRKYSNNTVFQKNAEKGELLLLLVDKRLLKCKLCQRKTSALSWFKKLCFPGFLGHYIILWGYCPRKDIFWYSDPASCQRFCIVRSDVLELCRKSYGTDEDLIVVHGFHKPS</sequence>